<gene>
    <name evidence="6" type="ORF">DME_LOCUS3108</name>
</gene>
<dbReference type="SUPFAM" id="SSF55394">
    <property type="entry name" value="Bactericidal permeability-increasing protein, BPI"/>
    <property type="match status" value="2"/>
</dbReference>
<dbReference type="GO" id="GO:0005615">
    <property type="term" value="C:extracellular space"/>
    <property type="evidence" value="ECO:0007669"/>
    <property type="project" value="TreeGrafter"/>
</dbReference>
<comment type="similarity">
    <text evidence="1">Belongs to the BPI/LBP/Plunc superfamily. BPI/LBP family.</text>
</comment>
<keyword evidence="8" id="KW-1185">Reference proteome</keyword>
<dbReference type="OrthoDB" id="5874601at2759"/>
<dbReference type="Gene3D" id="3.15.10.10">
    <property type="entry name" value="Bactericidal permeability-increasing protein, domain 1"/>
    <property type="match status" value="1"/>
</dbReference>
<sequence>MKISSGKNIHFRHFTGIAGPSGVDFNPLIGNGIQSGPGIKIRINQRTFFYLSSLAKSVIEQIVPSARIPDVKERIEEVSDQSDNIDFRPPCDVLVYPAPNNLLVVKIDDFDVGVTGNLDGVVNVLLPIKLFGIVHANLYHVSITVTTALERTHTGQIYARVCGCDVNIGYADVCIECGGLVGDLVNAFARQTIAERVKNLVPARICEMLPSLVESRVNPMLARIPLYIPFSEITSSLNNILSPNIPPHCLSPICRARPSPTPPPLPTSTVARPPNNPPLPNFTNSTGFHRINAATLLKNGLHKNVVSNKIRLRPKRQIITMVSGNAKPETFTLVQTNSNLRTPRAHRRTSMRQQKLAQGVKSWNRNIRPLTNANGERGTLCAGCPPDDGSSAIKIFVLQQLRFERLSDVSLSLAILNLYANQYGFEIDIAGEFSPRGLGGTPFGPFPMQFPTPLGGSMIEILISDFTINSLLYAMHRRGFLTIRIGPEVPGIGALLKTTCEEEDYFDEEMADRKNSSSMVLLANRIRSLVNRRFNIKRRNKRQSDSDLSSLADLGVCLGDLSPPLKENYPNRSLALNIYTGRAPSTIFSGHGEVICNNKFNKFAGMVSVDIILFVDIYLDGTNIRVGSISIVIILDISVRIIGNRLTGNAVFRTLQLSDRLGTLGLDQDAFNNLANLARDTLTKAINDRLRNGFPIPLPVDKIPVQINNLNIQLIERAIYISADFIVPPALLNEISL</sequence>
<dbReference type="Proteomes" id="UP000038040">
    <property type="component" value="Unplaced"/>
</dbReference>
<proteinExistence type="inferred from homology"/>
<name>A0A0N4UNC0_DRAME</name>
<organism evidence="7 9">
    <name type="scientific">Dracunculus medinensis</name>
    <name type="common">Guinea worm</name>
    <dbReference type="NCBI Taxonomy" id="318479"/>
    <lineage>
        <taxon>Eukaryota</taxon>
        <taxon>Metazoa</taxon>
        <taxon>Ecdysozoa</taxon>
        <taxon>Nematoda</taxon>
        <taxon>Chromadorea</taxon>
        <taxon>Rhabditida</taxon>
        <taxon>Spirurina</taxon>
        <taxon>Dracunculoidea</taxon>
        <taxon>Dracunculidae</taxon>
        <taxon>Dracunculus</taxon>
    </lineage>
</organism>
<evidence type="ECO:0000256" key="2">
    <source>
        <dbReference type="ARBA" id="ARBA00023157"/>
    </source>
</evidence>
<dbReference type="InterPro" id="IPR032942">
    <property type="entry name" value="BPI/LBP/Plunc"/>
</dbReference>
<dbReference type="Pfam" id="PF02886">
    <property type="entry name" value="LBP_BPI_CETP_C"/>
    <property type="match status" value="2"/>
</dbReference>
<protein>
    <submittedName>
        <fullName evidence="9">BPI2 domain-containing protein</fullName>
    </submittedName>
</protein>
<evidence type="ECO:0000259" key="4">
    <source>
        <dbReference type="SMART" id="SM00328"/>
    </source>
</evidence>
<feature type="domain" description="Lipid-binding serum glycoprotein N-terminal" evidence="4">
    <location>
        <begin position="42"/>
        <end position="263"/>
    </location>
</feature>
<evidence type="ECO:0000256" key="1">
    <source>
        <dbReference type="ARBA" id="ARBA00007292"/>
    </source>
</evidence>
<feature type="domain" description="Lipid-binding serum glycoprotein C-terminal" evidence="5">
    <location>
        <begin position="453"/>
        <end position="723"/>
    </location>
</feature>
<dbReference type="GO" id="GO:0008289">
    <property type="term" value="F:lipid binding"/>
    <property type="evidence" value="ECO:0007669"/>
    <property type="project" value="InterPro"/>
</dbReference>
<evidence type="ECO:0000313" key="8">
    <source>
        <dbReference type="Proteomes" id="UP000274756"/>
    </source>
</evidence>
<dbReference type="WBParaSite" id="DME_0000939701-mRNA-1">
    <property type="protein sequence ID" value="DME_0000939701-mRNA-1"/>
    <property type="gene ID" value="DME_0000939701"/>
</dbReference>
<dbReference type="Gene3D" id="3.15.20.10">
    <property type="entry name" value="Bactericidal permeability-increasing protein, domain 2"/>
    <property type="match status" value="1"/>
</dbReference>
<accession>A0A0N4UNC0</accession>
<dbReference type="Proteomes" id="UP000274756">
    <property type="component" value="Unassembled WGS sequence"/>
</dbReference>
<evidence type="ECO:0000313" key="6">
    <source>
        <dbReference type="EMBL" id="VDN53135.1"/>
    </source>
</evidence>
<evidence type="ECO:0000313" key="7">
    <source>
        <dbReference type="Proteomes" id="UP000038040"/>
    </source>
</evidence>
<dbReference type="InterPro" id="IPR017943">
    <property type="entry name" value="Bactericidal_perm-incr_a/b_dom"/>
</dbReference>
<evidence type="ECO:0000313" key="9">
    <source>
        <dbReference type="WBParaSite" id="DME_0000939701-mRNA-1"/>
    </source>
</evidence>
<evidence type="ECO:0000259" key="5">
    <source>
        <dbReference type="SMART" id="SM00329"/>
    </source>
</evidence>
<dbReference type="InterPro" id="IPR017942">
    <property type="entry name" value="Lipid-bd_serum_glycop_N"/>
</dbReference>
<evidence type="ECO:0000256" key="3">
    <source>
        <dbReference type="SAM" id="MobiDB-lite"/>
    </source>
</evidence>
<reference evidence="9" key="1">
    <citation type="submission" date="2017-02" db="UniProtKB">
        <authorList>
            <consortium name="WormBaseParasite"/>
        </authorList>
    </citation>
    <scope>IDENTIFICATION</scope>
</reference>
<dbReference type="SMART" id="SM00328">
    <property type="entry name" value="BPI1"/>
    <property type="match status" value="1"/>
</dbReference>
<dbReference type="SMART" id="SM00329">
    <property type="entry name" value="BPI2"/>
    <property type="match status" value="1"/>
</dbReference>
<feature type="region of interest" description="Disordered" evidence="3">
    <location>
        <begin position="258"/>
        <end position="282"/>
    </location>
</feature>
<dbReference type="PANTHER" id="PTHR10504">
    <property type="entry name" value="BACTERICIDAL PERMEABILITY-INCREASING BPI PROTEIN-RELATED"/>
    <property type="match status" value="1"/>
</dbReference>
<dbReference type="PANTHER" id="PTHR10504:SF144">
    <property type="entry name" value="BPI1 DOMAIN-CONTAINING PROTEIN"/>
    <property type="match status" value="1"/>
</dbReference>
<keyword evidence="2" id="KW-1015">Disulfide bond</keyword>
<reference evidence="6 8" key="2">
    <citation type="submission" date="2018-11" db="EMBL/GenBank/DDBJ databases">
        <authorList>
            <consortium name="Pathogen Informatics"/>
        </authorList>
    </citation>
    <scope>NUCLEOTIDE SEQUENCE [LARGE SCALE GENOMIC DNA]</scope>
</reference>
<dbReference type="STRING" id="318479.A0A0N4UNC0"/>
<dbReference type="EMBL" id="UYYG01000105">
    <property type="protein sequence ID" value="VDN53135.1"/>
    <property type="molecule type" value="Genomic_DNA"/>
</dbReference>
<dbReference type="AlphaFoldDB" id="A0A0N4UNC0"/>
<dbReference type="InterPro" id="IPR001124">
    <property type="entry name" value="Lipid-bd_serum_glycop_C"/>
</dbReference>